<dbReference type="Pfam" id="PF00483">
    <property type="entry name" value="NTP_transferase"/>
    <property type="match status" value="1"/>
</dbReference>
<gene>
    <name evidence="2" type="ORF">METZ01_LOCUS477465</name>
</gene>
<dbReference type="InterPro" id="IPR005835">
    <property type="entry name" value="NTP_transferase_dom"/>
</dbReference>
<dbReference type="InterPro" id="IPR029044">
    <property type="entry name" value="Nucleotide-diphossugar_trans"/>
</dbReference>
<organism evidence="2">
    <name type="scientific">marine metagenome</name>
    <dbReference type="NCBI Taxonomy" id="408172"/>
    <lineage>
        <taxon>unclassified sequences</taxon>
        <taxon>metagenomes</taxon>
        <taxon>ecological metagenomes</taxon>
    </lineage>
</organism>
<feature type="non-terminal residue" evidence="2">
    <location>
        <position position="157"/>
    </location>
</feature>
<dbReference type="InterPro" id="IPR050486">
    <property type="entry name" value="Mannose-1P_guanyltransferase"/>
</dbReference>
<dbReference type="EMBL" id="UINC01204062">
    <property type="protein sequence ID" value="SVE24611.1"/>
    <property type="molecule type" value="Genomic_DNA"/>
</dbReference>
<evidence type="ECO:0000313" key="2">
    <source>
        <dbReference type="EMBL" id="SVE24611.1"/>
    </source>
</evidence>
<reference evidence="2" key="1">
    <citation type="submission" date="2018-05" db="EMBL/GenBank/DDBJ databases">
        <authorList>
            <person name="Lanie J.A."/>
            <person name="Ng W.-L."/>
            <person name="Kazmierczak K.M."/>
            <person name="Andrzejewski T.M."/>
            <person name="Davidsen T.M."/>
            <person name="Wayne K.J."/>
            <person name="Tettelin H."/>
            <person name="Glass J.I."/>
            <person name="Rusch D."/>
            <person name="Podicherti R."/>
            <person name="Tsui H.-C.T."/>
            <person name="Winkler M.E."/>
        </authorList>
    </citation>
    <scope>NUCLEOTIDE SEQUENCE</scope>
</reference>
<sequence>MPVSGKALLEHWLCSLYRSGVKKVLVNVHHHQAAVECFLRRPYFSSWVASVYEPQLLGTAGTLIENAQHFAGCTTLLAHADNWCHCNFLGFLDYHRKYRPDNTLITMMTFRSDTPSSCGVVELDDNGVVQKMYEKVDNPPSNLANGAVYLIEPPVLD</sequence>
<dbReference type="Gene3D" id="3.90.550.10">
    <property type="entry name" value="Spore Coat Polysaccharide Biosynthesis Protein SpsA, Chain A"/>
    <property type="match status" value="1"/>
</dbReference>
<dbReference type="AlphaFoldDB" id="A0A383BXK5"/>
<proteinExistence type="predicted"/>
<dbReference type="SUPFAM" id="SSF53448">
    <property type="entry name" value="Nucleotide-diphospho-sugar transferases"/>
    <property type="match status" value="1"/>
</dbReference>
<feature type="domain" description="Nucleotidyl transferase" evidence="1">
    <location>
        <begin position="2"/>
        <end position="157"/>
    </location>
</feature>
<evidence type="ECO:0000259" key="1">
    <source>
        <dbReference type="Pfam" id="PF00483"/>
    </source>
</evidence>
<protein>
    <recommendedName>
        <fullName evidence="1">Nucleotidyl transferase domain-containing protein</fullName>
    </recommendedName>
</protein>
<accession>A0A383BXK5</accession>
<name>A0A383BXK5_9ZZZZ</name>
<dbReference type="PANTHER" id="PTHR22572">
    <property type="entry name" value="SUGAR-1-PHOSPHATE GUANYL TRANSFERASE"/>
    <property type="match status" value="1"/>
</dbReference>